<sequence length="53" mass="5934">MILADWLQVFAFSWLASRNSTEVPAEYDCSESDQPGSQKDYCNHSDAHLAVSI</sequence>
<dbReference type="AlphaFoldDB" id="A0A0C5W344"/>
<accession>A0A0C5W344</accession>
<dbReference type="KEGG" id="gsn:YC6258_05054"/>
<evidence type="ECO:0000313" key="2">
    <source>
        <dbReference type="Proteomes" id="UP000032266"/>
    </source>
</evidence>
<organism evidence="1 2">
    <name type="scientific">Gynuella sunshinyii YC6258</name>
    <dbReference type="NCBI Taxonomy" id="1445510"/>
    <lineage>
        <taxon>Bacteria</taxon>
        <taxon>Pseudomonadati</taxon>
        <taxon>Pseudomonadota</taxon>
        <taxon>Gammaproteobacteria</taxon>
        <taxon>Oceanospirillales</taxon>
        <taxon>Saccharospirillaceae</taxon>
        <taxon>Gynuella</taxon>
    </lineage>
</organism>
<dbReference type="EMBL" id="CP007142">
    <property type="protein sequence ID" value="AJQ97084.1"/>
    <property type="molecule type" value="Genomic_DNA"/>
</dbReference>
<reference evidence="1 2" key="1">
    <citation type="submission" date="2014-01" db="EMBL/GenBank/DDBJ databases">
        <title>Full genme sequencing of cellulolytic bacterium Gynuella sunshinyii YC6258T gen. nov., sp. nov.</title>
        <authorList>
            <person name="Khan H."/>
            <person name="Chung E.J."/>
            <person name="Chung Y.R."/>
        </authorList>
    </citation>
    <scope>NUCLEOTIDE SEQUENCE [LARGE SCALE GENOMIC DNA]</scope>
    <source>
        <strain evidence="1 2">YC6258</strain>
    </source>
</reference>
<dbReference type="HOGENOM" id="CLU_3062084_0_0_6"/>
<name>A0A0C5W344_9GAMM</name>
<dbReference type="Proteomes" id="UP000032266">
    <property type="component" value="Chromosome"/>
</dbReference>
<proteinExistence type="predicted"/>
<evidence type="ECO:0000313" key="1">
    <source>
        <dbReference type="EMBL" id="AJQ97084.1"/>
    </source>
</evidence>
<gene>
    <name evidence="1" type="ORF">YC6258_05054</name>
</gene>
<keyword evidence="2" id="KW-1185">Reference proteome</keyword>
<protein>
    <submittedName>
        <fullName evidence="1">Uncharacterized protein</fullName>
    </submittedName>
</protein>